<dbReference type="SUPFAM" id="SSF51905">
    <property type="entry name" value="FAD/NAD(P)-binding domain"/>
    <property type="match status" value="1"/>
</dbReference>
<dbReference type="RefSeq" id="XP_005786232.1">
    <property type="nucleotide sequence ID" value="XM_005786175.1"/>
</dbReference>
<keyword evidence="2" id="KW-1185">Reference proteome</keyword>
<accession>A0A0D3KDG8</accession>
<protein>
    <recommendedName>
        <fullName evidence="3">L-ornithine N(5)-oxygenase</fullName>
    </recommendedName>
</protein>
<dbReference type="HOGENOM" id="CLU_030357_0_0_1"/>
<dbReference type="EnsemblProtists" id="EOD33803">
    <property type="protein sequence ID" value="EOD33803"/>
    <property type="gene ID" value="EMIHUDRAFT_441481"/>
</dbReference>
<dbReference type="Proteomes" id="UP000013827">
    <property type="component" value="Unassembled WGS sequence"/>
</dbReference>
<evidence type="ECO:0008006" key="3">
    <source>
        <dbReference type="Google" id="ProtNLM"/>
    </source>
</evidence>
<evidence type="ECO:0000313" key="2">
    <source>
        <dbReference type="Proteomes" id="UP000013827"/>
    </source>
</evidence>
<evidence type="ECO:0000313" key="1">
    <source>
        <dbReference type="EnsemblProtists" id="EOD33803"/>
    </source>
</evidence>
<name>A0A0D3KDG8_EMIH1</name>
<reference evidence="1" key="2">
    <citation type="submission" date="2024-10" db="UniProtKB">
        <authorList>
            <consortium name="EnsemblProtists"/>
        </authorList>
    </citation>
    <scope>IDENTIFICATION</scope>
</reference>
<dbReference type="Gene3D" id="3.50.50.60">
    <property type="entry name" value="FAD/NAD(P)-binding domain"/>
    <property type="match status" value="1"/>
</dbReference>
<dbReference type="eggNOG" id="ENOG502SN4C">
    <property type="taxonomic scope" value="Eukaryota"/>
</dbReference>
<dbReference type="GeneID" id="17279074"/>
<proteinExistence type="predicted"/>
<dbReference type="PaxDb" id="2903-EOD33803"/>
<sequence>MAAGEEPNDEELQKRADNSDTEKAALAVDYLVVGAGLASLAFLDELLSLDSKATFALVDKNEAPGGHWNFAYPFVRLHQPAAYYGVSSEPLAAGAKRSCMMTFEPYDNKDLADKEKLLAYFARAVCRFEATGRVQYFARATFSDGIIACADGSKRSVNVVRKLVLPASNVVVPAMRPPAYAVAEGVDCGPANILSSDEESGRLRTSYVVVGAGKTGVDSVLLLLRRGVPASAITWVVSQDCWYFLRDYIFHSGSAFLGMSVKMLNALNECSDSSSFFHKMEAMRLVGRLDPSRPPPTTFRGATVDIEELELLRTVEAAGGVVRLGRVTAIDATGITLQQGHVALPSADTLVVDCSANGTDGYAPIRTPFEADRIHLTPCYSFNIGFGAAILAWLEKNVETDERKNANVFTIIPEPGDVVKWGSPALLPLILYGQFKMDKSLERLGASSWMLTHRTHQASMKHISLCKLLWAVIGPTRLMARRDQFLAKMEAGGFTDVQLHRRHVA</sequence>
<dbReference type="AlphaFoldDB" id="A0A0D3KDG8"/>
<dbReference type="KEGG" id="ehx:EMIHUDRAFT_441481"/>
<organism evidence="1 2">
    <name type="scientific">Emiliania huxleyi (strain CCMP1516)</name>
    <dbReference type="NCBI Taxonomy" id="280463"/>
    <lineage>
        <taxon>Eukaryota</taxon>
        <taxon>Haptista</taxon>
        <taxon>Haptophyta</taxon>
        <taxon>Prymnesiophyceae</taxon>
        <taxon>Isochrysidales</taxon>
        <taxon>Noelaerhabdaceae</taxon>
        <taxon>Emiliania</taxon>
    </lineage>
</organism>
<reference evidence="2" key="1">
    <citation type="journal article" date="2013" name="Nature">
        <title>Pan genome of the phytoplankton Emiliania underpins its global distribution.</title>
        <authorList>
            <person name="Read B.A."/>
            <person name="Kegel J."/>
            <person name="Klute M.J."/>
            <person name="Kuo A."/>
            <person name="Lefebvre S.C."/>
            <person name="Maumus F."/>
            <person name="Mayer C."/>
            <person name="Miller J."/>
            <person name="Monier A."/>
            <person name="Salamov A."/>
            <person name="Young J."/>
            <person name="Aguilar M."/>
            <person name="Claverie J.M."/>
            <person name="Frickenhaus S."/>
            <person name="Gonzalez K."/>
            <person name="Herman E.K."/>
            <person name="Lin Y.C."/>
            <person name="Napier J."/>
            <person name="Ogata H."/>
            <person name="Sarno A.F."/>
            <person name="Shmutz J."/>
            <person name="Schroeder D."/>
            <person name="de Vargas C."/>
            <person name="Verret F."/>
            <person name="von Dassow P."/>
            <person name="Valentin K."/>
            <person name="Van de Peer Y."/>
            <person name="Wheeler G."/>
            <person name="Dacks J.B."/>
            <person name="Delwiche C.F."/>
            <person name="Dyhrman S.T."/>
            <person name="Glockner G."/>
            <person name="John U."/>
            <person name="Richards T."/>
            <person name="Worden A.Z."/>
            <person name="Zhang X."/>
            <person name="Grigoriev I.V."/>
            <person name="Allen A.E."/>
            <person name="Bidle K."/>
            <person name="Borodovsky M."/>
            <person name="Bowler C."/>
            <person name="Brownlee C."/>
            <person name="Cock J.M."/>
            <person name="Elias M."/>
            <person name="Gladyshev V.N."/>
            <person name="Groth M."/>
            <person name="Guda C."/>
            <person name="Hadaegh A."/>
            <person name="Iglesias-Rodriguez M.D."/>
            <person name="Jenkins J."/>
            <person name="Jones B.M."/>
            <person name="Lawson T."/>
            <person name="Leese F."/>
            <person name="Lindquist E."/>
            <person name="Lobanov A."/>
            <person name="Lomsadze A."/>
            <person name="Malik S.B."/>
            <person name="Marsh M.E."/>
            <person name="Mackinder L."/>
            <person name="Mock T."/>
            <person name="Mueller-Roeber B."/>
            <person name="Pagarete A."/>
            <person name="Parker M."/>
            <person name="Probert I."/>
            <person name="Quesneville H."/>
            <person name="Raines C."/>
            <person name="Rensing S.A."/>
            <person name="Riano-Pachon D.M."/>
            <person name="Richier S."/>
            <person name="Rokitta S."/>
            <person name="Shiraiwa Y."/>
            <person name="Soanes D.M."/>
            <person name="van der Giezen M."/>
            <person name="Wahlund T.M."/>
            <person name="Williams B."/>
            <person name="Wilson W."/>
            <person name="Wolfe G."/>
            <person name="Wurch L.L."/>
        </authorList>
    </citation>
    <scope>NUCLEOTIDE SEQUENCE</scope>
</reference>
<dbReference type="InterPro" id="IPR036188">
    <property type="entry name" value="FAD/NAD-bd_sf"/>
</dbReference>